<dbReference type="Proteomes" id="UP000187203">
    <property type="component" value="Unassembled WGS sequence"/>
</dbReference>
<reference evidence="2" key="1">
    <citation type="submission" date="2013-09" db="EMBL/GenBank/DDBJ databases">
        <title>Corchorus olitorius genome sequencing.</title>
        <authorList>
            <person name="Alam M."/>
            <person name="Haque M.S."/>
            <person name="Islam M.S."/>
            <person name="Emdad E.M."/>
            <person name="Islam M.M."/>
            <person name="Ahmed B."/>
            <person name="Halim A."/>
            <person name="Hossen Q.M.M."/>
            <person name="Hossain M.Z."/>
            <person name="Ahmed R."/>
            <person name="Khan M.M."/>
            <person name="Islam R."/>
            <person name="Rashid M.M."/>
            <person name="Khan S.A."/>
            <person name="Rahman M.S."/>
            <person name="Alam M."/>
            <person name="Yahiya A.S."/>
            <person name="Khan M.S."/>
            <person name="Azam M.S."/>
            <person name="Haque T."/>
            <person name="Lashkar M.Z.H."/>
            <person name="Akhand A.I."/>
            <person name="Morshed G."/>
            <person name="Roy S."/>
            <person name="Uddin K.S."/>
            <person name="Rabeya T."/>
            <person name="Hossain A.S."/>
            <person name="Chowdhury A."/>
            <person name="Snigdha A.R."/>
            <person name="Mortoza M.S."/>
            <person name="Matin S.A."/>
            <person name="Hoque S.M.E."/>
            <person name="Islam M.K."/>
            <person name="Roy D.K."/>
            <person name="Haider R."/>
            <person name="Moosa M.M."/>
            <person name="Elias S.M."/>
            <person name="Hasan A.M."/>
            <person name="Jahan S."/>
            <person name="Shafiuddin M."/>
            <person name="Mahmood N."/>
            <person name="Shommy N.S."/>
        </authorList>
    </citation>
    <scope>NUCLEOTIDE SEQUENCE [LARGE SCALE GENOMIC DNA]</scope>
    <source>
        <strain evidence="2">cv. O-4</strain>
    </source>
</reference>
<dbReference type="AlphaFoldDB" id="A0A1R3KMC8"/>
<sequence>MASLSCKLTNISHIYYSRKRMGKFECDDQIKPGSILRFPLPDLEDIEM</sequence>
<proteinExistence type="predicted"/>
<dbReference type="EMBL" id="AWUE01012829">
    <property type="protein sequence ID" value="OMP08246.1"/>
    <property type="molecule type" value="Genomic_DNA"/>
</dbReference>
<accession>A0A1R3KMC8</accession>
<gene>
    <name evidence="1" type="ORF">COLO4_06646</name>
</gene>
<keyword evidence="2" id="KW-1185">Reference proteome</keyword>
<evidence type="ECO:0000313" key="1">
    <source>
        <dbReference type="EMBL" id="OMP08246.1"/>
    </source>
</evidence>
<evidence type="ECO:0000313" key="2">
    <source>
        <dbReference type="Proteomes" id="UP000187203"/>
    </source>
</evidence>
<protein>
    <submittedName>
        <fullName evidence="1">Uncharacterized protein</fullName>
    </submittedName>
</protein>
<comment type="caution">
    <text evidence="1">The sequence shown here is derived from an EMBL/GenBank/DDBJ whole genome shotgun (WGS) entry which is preliminary data.</text>
</comment>
<name>A0A1R3KMC8_9ROSI</name>
<organism evidence="1 2">
    <name type="scientific">Corchorus olitorius</name>
    <dbReference type="NCBI Taxonomy" id="93759"/>
    <lineage>
        <taxon>Eukaryota</taxon>
        <taxon>Viridiplantae</taxon>
        <taxon>Streptophyta</taxon>
        <taxon>Embryophyta</taxon>
        <taxon>Tracheophyta</taxon>
        <taxon>Spermatophyta</taxon>
        <taxon>Magnoliopsida</taxon>
        <taxon>eudicotyledons</taxon>
        <taxon>Gunneridae</taxon>
        <taxon>Pentapetalae</taxon>
        <taxon>rosids</taxon>
        <taxon>malvids</taxon>
        <taxon>Malvales</taxon>
        <taxon>Malvaceae</taxon>
        <taxon>Grewioideae</taxon>
        <taxon>Apeibeae</taxon>
        <taxon>Corchorus</taxon>
    </lineage>
</organism>